<evidence type="ECO:0000259" key="5">
    <source>
        <dbReference type="PROSITE" id="PS51725"/>
    </source>
</evidence>
<keyword evidence="2" id="KW-0479">Metal-binding</keyword>
<dbReference type="RefSeq" id="WP_004046829.1">
    <property type="nucleotide sequence ID" value="NZ_AOJE01000012.1"/>
</dbReference>
<dbReference type="OrthoDB" id="8690at2157"/>
<name>M0E7A0_9EURY</name>
<dbReference type="InterPro" id="IPR010644">
    <property type="entry name" value="ChdC/CLD"/>
</dbReference>
<dbReference type="EMBL" id="AOJE01000012">
    <property type="protein sequence ID" value="ELZ42244.1"/>
    <property type="molecule type" value="Genomic_DNA"/>
</dbReference>
<dbReference type="AlphaFoldDB" id="M0E7A0"/>
<dbReference type="NCBIfam" id="NF008913">
    <property type="entry name" value="PRK12276.1"/>
    <property type="match status" value="1"/>
</dbReference>
<dbReference type="PANTHER" id="PTHR36843:SF1">
    <property type="entry name" value="COPROHEME DECARBOXYLASE"/>
    <property type="match status" value="1"/>
</dbReference>
<evidence type="ECO:0000256" key="4">
    <source>
        <dbReference type="SAM" id="MobiDB-lite"/>
    </source>
</evidence>
<keyword evidence="1" id="KW-0349">Heme</keyword>
<feature type="region of interest" description="Disordered" evidence="4">
    <location>
        <begin position="255"/>
        <end position="341"/>
    </location>
</feature>
<dbReference type="InterPro" id="IPR007138">
    <property type="entry name" value="ABM_dom"/>
</dbReference>
<feature type="compositionally biased region" description="Low complexity" evidence="4">
    <location>
        <begin position="331"/>
        <end position="341"/>
    </location>
</feature>
<dbReference type="SUPFAM" id="SSF54909">
    <property type="entry name" value="Dimeric alpha+beta barrel"/>
    <property type="match status" value="2"/>
</dbReference>
<dbReference type="GO" id="GO:0016491">
    <property type="term" value="F:oxidoreductase activity"/>
    <property type="evidence" value="ECO:0007669"/>
    <property type="project" value="InterPro"/>
</dbReference>
<dbReference type="Gene3D" id="3.30.70.1030">
    <property type="entry name" value="Apc35880, domain 1"/>
    <property type="match status" value="2"/>
</dbReference>
<feature type="compositionally biased region" description="Basic and acidic residues" evidence="4">
    <location>
        <begin position="298"/>
        <end position="330"/>
    </location>
</feature>
<accession>M0E7A0</accession>
<evidence type="ECO:0000256" key="3">
    <source>
        <dbReference type="ARBA" id="ARBA00023004"/>
    </source>
</evidence>
<evidence type="ECO:0000313" key="7">
    <source>
        <dbReference type="Proteomes" id="UP000011514"/>
    </source>
</evidence>
<gene>
    <name evidence="6" type="ORF">C471_04360</name>
</gene>
<feature type="compositionally biased region" description="Basic and acidic residues" evidence="4">
    <location>
        <begin position="268"/>
        <end position="290"/>
    </location>
</feature>
<dbReference type="STRING" id="1227484.C471_04360"/>
<keyword evidence="7" id="KW-1185">Reference proteome</keyword>
<dbReference type="InterPro" id="IPR011008">
    <property type="entry name" value="Dimeric_a/b-barrel"/>
</dbReference>
<protein>
    <submittedName>
        <fullName evidence="6">Chlorite dismutase</fullName>
    </submittedName>
</protein>
<reference evidence="6 7" key="1">
    <citation type="journal article" date="2014" name="PLoS Genet.">
        <title>Phylogenetically driven sequencing of extremely halophilic archaea reveals strategies for static and dynamic osmo-response.</title>
        <authorList>
            <person name="Becker E.A."/>
            <person name="Seitzer P.M."/>
            <person name="Tritt A."/>
            <person name="Larsen D."/>
            <person name="Krusor M."/>
            <person name="Yao A.I."/>
            <person name="Wu D."/>
            <person name="Madern D."/>
            <person name="Eisen J.A."/>
            <person name="Darling A.E."/>
            <person name="Facciotti M.T."/>
        </authorList>
    </citation>
    <scope>NUCLEOTIDE SEQUENCE [LARGE SCALE GENOMIC DNA]</scope>
    <source>
        <strain evidence="6 7">DSM 1137</strain>
    </source>
</reference>
<dbReference type="Proteomes" id="UP000011514">
    <property type="component" value="Unassembled WGS sequence"/>
</dbReference>
<evidence type="ECO:0000313" key="6">
    <source>
        <dbReference type="EMBL" id="ELZ42244.1"/>
    </source>
</evidence>
<dbReference type="GO" id="GO:0046872">
    <property type="term" value="F:metal ion binding"/>
    <property type="evidence" value="ECO:0007669"/>
    <property type="project" value="UniProtKB-KW"/>
</dbReference>
<comment type="caution">
    <text evidence="6">The sequence shown here is derived from an EMBL/GenBank/DDBJ whole genome shotgun (WGS) entry which is preliminary data.</text>
</comment>
<sequence length="534" mass="58785">MVEAPQTEEGWFALHDFRSVDWDAWRDAPERERERAIEEGRDFLRHRELVADADEGDSGLFSVLGHKADLLFVHFRPSLDDLSSIERRFEDTALAKFTERTTSYVSVTEVSGYVSDEYFEDPESVDTGLKRYIEGKLTPEIPDDEYVCFYPMSKRRGEEYNWYDLSFEDRADLMADHGEVGKEYAGKIKQVIASSVGFDSHEWGVTLFGSDPTDIKDIVYEMRFDPASSRYGEFGEFYIGRRFPPADLGAYLAGETVPTGDAEGGSGHAHDGDGHHGEGDHGHGEGHEHAGSGGGPAHGDHPHGEGEASGEGDHPHAGGEGGHGGDHDEGSASGDGDAASDADIRGELADLNIYAGKPSGEDVYATVLYSEADVDELFDEVEGLRGNFDHYGTHVKTAVYEGRVTDRAAVVSIWDTASAAETAAGFLSELPEVVARAGEESGFGTMGMFYTVKPEHQEDFTDTFDDVGEILAEMDGHVETDLMMNVEDENDMFIASQWHAKEDAMAFFGSEEFRETVQWGREVLADRPRHVFLA</sequence>
<evidence type="ECO:0000256" key="1">
    <source>
        <dbReference type="ARBA" id="ARBA00022617"/>
    </source>
</evidence>
<evidence type="ECO:0000256" key="2">
    <source>
        <dbReference type="ARBA" id="ARBA00022723"/>
    </source>
</evidence>
<feature type="domain" description="ABM" evidence="5">
    <location>
        <begin position="444"/>
        <end position="532"/>
    </location>
</feature>
<organism evidence="6 7">
    <name type="scientific">Halorubrum saccharovorum DSM 1137</name>
    <dbReference type="NCBI Taxonomy" id="1227484"/>
    <lineage>
        <taxon>Archaea</taxon>
        <taxon>Methanobacteriati</taxon>
        <taxon>Methanobacteriota</taxon>
        <taxon>Stenosarchaea group</taxon>
        <taxon>Halobacteria</taxon>
        <taxon>Halobacteriales</taxon>
        <taxon>Haloferacaceae</taxon>
        <taxon>Halorubrum</taxon>
    </lineage>
</organism>
<dbReference type="PATRIC" id="fig|1227484.4.peg.897"/>
<dbReference type="PANTHER" id="PTHR36843">
    <property type="entry name" value="HEME-DEPENDENT PEROXIDASE YWFI-RELATED"/>
    <property type="match status" value="1"/>
</dbReference>
<proteinExistence type="predicted"/>
<dbReference type="eggNOG" id="arCOG03031">
    <property type="taxonomic scope" value="Archaea"/>
</dbReference>
<dbReference type="NCBIfam" id="NF007124">
    <property type="entry name" value="PRK09565.1"/>
    <property type="match status" value="2"/>
</dbReference>
<dbReference type="Gene3D" id="3.30.70.100">
    <property type="match status" value="1"/>
</dbReference>
<dbReference type="Pfam" id="PF06778">
    <property type="entry name" value="Chlor_dismutase"/>
    <property type="match status" value="1"/>
</dbReference>
<dbReference type="GO" id="GO:0020037">
    <property type="term" value="F:heme binding"/>
    <property type="evidence" value="ECO:0007669"/>
    <property type="project" value="InterPro"/>
</dbReference>
<dbReference type="Pfam" id="PF03992">
    <property type="entry name" value="ABM"/>
    <property type="match status" value="1"/>
</dbReference>
<dbReference type="PROSITE" id="PS51725">
    <property type="entry name" value="ABM"/>
    <property type="match status" value="1"/>
</dbReference>
<keyword evidence="3" id="KW-0408">Iron</keyword>